<gene>
    <name evidence="2" type="primary">TBC1D8_1</name>
    <name evidence="2" type="ORF">OS493_013471</name>
</gene>
<dbReference type="PANTHER" id="PTHR47666:SF1">
    <property type="entry name" value="PROTEIN VASCULAR ASSOCIATED DEATH 1, CHLOROPLASTIC"/>
    <property type="match status" value="1"/>
</dbReference>
<dbReference type="InterPro" id="IPR036014">
    <property type="entry name" value="TCB1D9/TCB1D9B_PH-GRAM1"/>
</dbReference>
<evidence type="ECO:0000259" key="1">
    <source>
        <dbReference type="SMART" id="SM00568"/>
    </source>
</evidence>
<dbReference type="InterPro" id="IPR004182">
    <property type="entry name" value="GRAM"/>
</dbReference>
<dbReference type="Gene3D" id="2.30.29.30">
    <property type="entry name" value="Pleckstrin-homology domain (PH domain)/Phosphotyrosine-binding domain (PTB)"/>
    <property type="match status" value="1"/>
</dbReference>
<reference evidence="2" key="1">
    <citation type="submission" date="2023-01" db="EMBL/GenBank/DDBJ databases">
        <title>Genome assembly of the deep-sea coral Lophelia pertusa.</title>
        <authorList>
            <person name="Herrera S."/>
            <person name="Cordes E."/>
        </authorList>
    </citation>
    <scope>NUCLEOTIDE SEQUENCE</scope>
    <source>
        <strain evidence="2">USNM1676648</strain>
        <tissue evidence="2">Polyp</tissue>
    </source>
</reference>
<proteinExistence type="predicted"/>
<keyword evidence="3" id="KW-1185">Reference proteome</keyword>
<dbReference type="AlphaFoldDB" id="A0A9X0A3D1"/>
<dbReference type="EMBL" id="MU825402">
    <property type="protein sequence ID" value="KAJ7392104.1"/>
    <property type="molecule type" value="Genomic_DNA"/>
</dbReference>
<protein>
    <submittedName>
        <fullName evidence="2">TBC1 domain member 8B</fullName>
    </submittedName>
</protein>
<dbReference type="CDD" id="cd13351">
    <property type="entry name" value="PH-GRAM1_TCB1D9_TCB1D9B"/>
    <property type="match status" value="1"/>
</dbReference>
<evidence type="ECO:0000313" key="2">
    <source>
        <dbReference type="EMBL" id="KAJ7392104.1"/>
    </source>
</evidence>
<dbReference type="FunFam" id="2.30.29.30:FF:000013">
    <property type="entry name" value="Putative TBC1 domain family member 8B"/>
    <property type="match status" value="1"/>
</dbReference>
<comment type="caution">
    <text evidence="2">The sequence shown here is derived from an EMBL/GenBank/DDBJ whole genome shotgun (WGS) entry which is preliminary data.</text>
</comment>
<dbReference type="OrthoDB" id="17687at2759"/>
<name>A0A9X0A3D1_9CNID</name>
<evidence type="ECO:0000313" key="3">
    <source>
        <dbReference type="Proteomes" id="UP001163046"/>
    </source>
</evidence>
<accession>A0A9X0A3D1</accession>
<dbReference type="InterPro" id="IPR011993">
    <property type="entry name" value="PH-like_dom_sf"/>
</dbReference>
<feature type="domain" description="GRAM" evidence="1">
    <location>
        <begin position="121"/>
        <end position="188"/>
    </location>
</feature>
<sequence>MWIKPEEVLLANALWATERANPYFVLQRRKATAEPAPFRILLQLPSSDISYVISNAASFHDIEMDWNWLAKYLLETLVTIESEEDIREFVKAKIESLVANVVADQDVVAETETNRFKSAATRFHRIFNTPVEEKLVNYYSCSYWKGRVPRQGWLYLSVNYMCFYSFLMGKEARLVIRWLDVVSLDRSSSVLFTDGVKVTTREGEFSFSLLLHITETFGLMEQLANLAMRQLLSEDGYEEDKRCLC</sequence>
<organism evidence="2 3">
    <name type="scientific">Desmophyllum pertusum</name>
    <dbReference type="NCBI Taxonomy" id="174260"/>
    <lineage>
        <taxon>Eukaryota</taxon>
        <taxon>Metazoa</taxon>
        <taxon>Cnidaria</taxon>
        <taxon>Anthozoa</taxon>
        <taxon>Hexacorallia</taxon>
        <taxon>Scleractinia</taxon>
        <taxon>Caryophylliina</taxon>
        <taxon>Caryophylliidae</taxon>
        <taxon>Desmophyllum</taxon>
    </lineage>
</organism>
<dbReference type="SMART" id="SM00568">
    <property type="entry name" value="GRAM"/>
    <property type="match status" value="1"/>
</dbReference>
<dbReference type="PANTHER" id="PTHR47666">
    <property type="entry name" value="PROTEIN VASCULAR ASSOCIATED DEATH 1, CHLOROPLASTIC"/>
    <property type="match status" value="1"/>
</dbReference>
<dbReference type="Pfam" id="PF02893">
    <property type="entry name" value="GRAM"/>
    <property type="match status" value="1"/>
</dbReference>
<dbReference type="Proteomes" id="UP001163046">
    <property type="component" value="Unassembled WGS sequence"/>
</dbReference>